<dbReference type="SMART" id="SM00114">
    <property type="entry name" value="CARD"/>
    <property type="match status" value="1"/>
</dbReference>
<dbReference type="InterPro" id="IPR001315">
    <property type="entry name" value="CARD"/>
</dbReference>
<dbReference type="SUPFAM" id="SSF47986">
    <property type="entry name" value="DEATH domain"/>
    <property type="match status" value="1"/>
</dbReference>
<dbReference type="Gene3D" id="1.25.40.10">
    <property type="entry name" value="Tetratricopeptide repeat domain"/>
    <property type="match status" value="1"/>
</dbReference>
<dbReference type="GO" id="GO:0070513">
    <property type="term" value="F:death domain binding"/>
    <property type="evidence" value="ECO:0007669"/>
    <property type="project" value="InterPro"/>
</dbReference>
<dbReference type="Pfam" id="PF00619">
    <property type="entry name" value="CARD"/>
    <property type="match status" value="1"/>
</dbReference>
<evidence type="ECO:0000313" key="3">
    <source>
        <dbReference type="EMBL" id="CAH1243938.1"/>
    </source>
</evidence>
<feature type="region of interest" description="Disordered" evidence="1">
    <location>
        <begin position="98"/>
        <end position="125"/>
    </location>
</feature>
<protein>
    <submittedName>
        <fullName evidence="3">Hypp7171 protein</fullName>
    </submittedName>
</protein>
<reference evidence="3" key="1">
    <citation type="submission" date="2022-01" db="EMBL/GenBank/DDBJ databases">
        <authorList>
            <person name="Braso-Vives M."/>
        </authorList>
    </citation>
    <scope>NUCLEOTIDE SEQUENCE</scope>
</reference>
<proteinExistence type="predicted"/>
<dbReference type="Gene3D" id="1.10.533.10">
    <property type="entry name" value="Death Domain, Fas"/>
    <property type="match status" value="1"/>
</dbReference>
<dbReference type="InterPro" id="IPR037939">
    <property type="entry name" value="CRADD"/>
</dbReference>
<accession>A0A8J9YY14</accession>
<dbReference type="GO" id="GO:0002020">
    <property type="term" value="F:protease binding"/>
    <property type="evidence" value="ECO:0007669"/>
    <property type="project" value="InterPro"/>
</dbReference>
<dbReference type="OrthoDB" id="10031931at2759"/>
<keyword evidence="4" id="KW-1185">Reference proteome</keyword>
<evidence type="ECO:0000259" key="2">
    <source>
        <dbReference type="PROSITE" id="PS50209"/>
    </source>
</evidence>
<dbReference type="InterPro" id="IPR011029">
    <property type="entry name" value="DEATH-like_dom_sf"/>
</dbReference>
<sequence length="386" mass="44150">MADVPMSDRHRDVIRKKYIPLSRDLKSQHVLNCLYQEKVLTEEMMEDLAAIPDQRRGYKARKLLDLIMTRGDRAFGVFKQALEESGYRHLAELLEEPPLPKPLVESGQHRNKDSPGVASEEVPEGPLKSLRLSLQPYKETPSAQKIIEGCRLMEAGAELLNNSGYTDTEGLKKVVEGFVVQERLTARSYERFLYSPDHLGLDRTRLTKLITTQLHHNPTDSTCLFLQAALLPFDDTRVQEMRKVVDVIVENGEEDPLHKYLHHVYCVLGDSLLNLYRDSPSCALPAFTTALMYKRDYPTAIHLAAECSMVLSPQDAVEQFQRYLQLAPPHDKRVHWAHYFLAILYSRQSEPEKAEEHYRLAVEAEDKRLPTSVTGWAKEVAQKVFA</sequence>
<dbReference type="AlphaFoldDB" id="A0A8J9YY14"/>
<organism evidence="3 4">
    <name type="scientific">Branchiostoma lanceolatum</name>
    <name type="common">Common lancelet</name>
    <name type="synonym">Amphioxus lanceolatum</name>
    <dbReference type="NCBI Taxonomy" id="7740"/>
    <lineage>
        <taxon>Eukaryota</taxon>
        <taxon>Metazoa</taxon>
        <taxon>Chordata</taxon>
        <taxon>Cephalochordata</taxon>
        <taxon>Leptocardii</taxon>
        <taxon>Amphioxiformes</taxon>
        <taxon>Branchiostomatidae</taxon>
        <taxon>Branchiostoma</taxon>
    </lineage>
</organism>
<dbReference type="SUPFAM" id="SSF48452">
    <property type="entry name" value="TPR-like"/>
    <property type="match status" value="1"/>
</dbReference>
<dbReference type="InterPro" id="IPR011990">
    <property type="entry name" value="TPR-like_helical_dom_sf"/>
</dbReference>
<dbReference type="CDD" id="cd01671">
    <property type="entry name" value="CARD"/>
    <property type="match status" value="1"/>
</dbReference>
<feature type="domain" description="CARD" evidence="2">
    <location>
        <begin position="6"/>
        <end position="97"/>
    </location>
</feature>
<dbReference type="Proteomes" id="UP000838412">
    <property type="component" value="Chromosome 13"/>
</dbReference>
<gene>
    <name evidence="3" type="primary">Hypp7171</name>
    <name evidence="3" type="ORF">BLAG_LOCUS6716</name>
</gene>
<evidence type="ECO:0000313" key="4">
    <source>
        <dbReference type="Proteomes" id="UP000838412"/>
    </source>
</evidence>
<dbReference type="EMBL" id="OV696698">
    <property type="protein sequence ID" value="CAH1243938.1"/>
    <property type="molecule type" value="Genomic_DNA"/>
</dbReference>
<evidence type="ECO:0000256" key="1">
    <source>
        <dbReference type="SAM" id="MobiDB-lite"/>
    </source>
</evidence>
<dbReference type="PROSITE" id="PS50209">
    <property type="entry name" value="CARD"/>
    <property type="match status" value="1"/>
</dbReference>
<dbReference type="PANTHER" id="PTHR15034:SF5">
    <property type="entry name" value="DEATH DOMAIN-CONTAINING PROTEIN CRADD"/>
    <property type="match status" value="1"/>
</dbReference>
<name>A0A8J9YY14_BRALA</name>
<dbReference type="GO" id="GO:0042981">
    <property type="term" value="P:regulation of apoptotic process"/>
    <property type="evidence" value="ECO:0007669"/>
    <property type="project" value="InterPro"/>
</dbReference>
<dbReference type="PANTHER" id="PTHR15034">
    <property type="entry name" value="DEATH DOMAIN-CONTAINING PROTEIN CRADD"/>
    <property type="match status" value="1"/>
</dbReference>